<evidence type="ECO:0000259" key="2">
    <source>
        <dbReference type="Pfam" id="PF21666"/>
    </source>
</evidence>
<feature type="domain" description="DUF4246" evidence="1">
    <location>
        <begin position="144"/>
        <end position="586"/>
    </location>
</feature>
<evidence type="ECO:0000313" key="3">
    <source>
        <dbReference type="EMBL" id="UJO25013.1"/>
    </source>
</evidence>
<name>A0A9Q8UWH6_PASFU</name>
<organism evidence="3 4">
    <name type="scientific">Passalora fulva</name>
    <name type="common">Tomato leaf mold</name>
    <name type="synonym">Cladosporium fulvum</name>
    <dbReference type="NCBI Taxonomy" id="5499"/>
    <lineage>
        <taxon>Eukaryota</taxon>
        <taxon>Fungi</taxon>
        <taxon>Dikarya</taxon>
        <taxon>Ascomycota</taxon>
        <taxon>Pezizomycotina</taxon>
        <taxon>Dothideomycetes</taxon>
        <taxon>Dothideomycetidae</taxon>
        <taxon>Mycosphaerellales</taxon>
        <taxon>Mycosphaerellaceae</taxon>
        <taxon>Fulvia</taxon>
    </lineage>
</organism>
<dbReference type="PANTHER" id="PTHR33119">
    <property type="entry name" value="IFI3P"/>
    <property type="match status" value="1"/>
</dbReference>
<evidence type="ECO:0000259" key="1">
    <source>
        <dbReference type="Pfam" id="PF14033"/>
    </source>
</evidence>
<dbReference type="InterPro" id="IPR049192">
    <property type="entry name" value="DUF4246_C"/>
</dbReference>
<feature type="domain" description="DUF4246" evidence="2">
    <location>
        <begin position="72"/>
        <end position="127"/>
    </location>
</feature>
<dbReference type="AlphaFoldDB" id="A0A9Q8UWH6"/>
<dbReference type="Proteomes" id="UP000756132">
    <property type="component" value="Chromosome 13"/>
</dbReference>
<dbReference type="InterPro" id="IPR049207">
    <property type="entry name" value="DUF4246_N"/>
</dbReference>
<protein>
    <recommendedName>
        <fullName evidence="5">Duf1665 domain containing protein</fullName>
    </recommendedName>
</protein>
<dbReference type="PANTHER" id="PTHR33119:SF1">
    <property type="entry name" value="FE2OG DIOXYGENASE DOMAIN-CONTAINING PROTEIN"/>
    <property type="match status" value="1"/>
</dbReference>
<dbReference type="GeneID" id="71993994"/>
<reference evidence="3" key="2">
    <citation type="journal article" date="2022" name="Microb. Genom.">
        <title>A chromosome-scale genome assembly of the tomato pathogen Cladosporium fulvum reveals a compartmentalized genome architecture and the presence of a dispensable chromosome.</title>
        <authorList>
            <person name="Zaccaron A.Z."/>
            <person name="Chen L.H."/>
            <person name="Samaras A."/>
            <person name="Stergiopoulos I."/>
        </authorList>
    </citation>
    <scope>NUCLEOTIDE SEQUENCE</scope>
    <source>
        <strain evidence="3">Race5_Kim</strain>
    </source>
</reference>
<sequence>MLSQRLYRLTLQTFGSRITDYKTRAIMTEAGMSALELRVSEKMNRGRNKPATDLLGLTSPLNSIVDHSFSSFDGTRPRFPNALSDWSATPLMLRERIMIAFMTQITDKPDWTRKVFDNEIVGKWRKEAVEQSKEEEPEKQFSHKMFAYCIDELRHYAEQQAERNFIPAIDADAIVFKSDTIISDELKADLTAAAASLEDVPENQKDWHPDSDEKVLDLVHPSLFPLLYGRSRILRIEDGIVPLENSEAWTGKGEIMPIPPPEDLKVDSFAGLSSWGRWGGGGDDPHFYSAKFQWLPCEVAFKDNDAVKITSYINNLQPKKHKTLYEVLERVIAKTIPMWDATLNSTERTNIEPRIDLTDIPWIEPEGEREKDEDEDEDEEYELDEEWRDQRRILIVPEPEKYATRRDYTQPSHLVTSTINLRNDFATRGLQVIVKLANIHLTPSKPTYDGGAWHIEGQLNEHICASALYYYDSDNITDSYLAFREATSTEHLSEKPYEQSDYGHFERLYGIQQGGAAVQELGKVLTREGRLLTFPNVLQHRVSPFSLQDPTQPGHRKILALFLVDPYTRIPSTANVPPQQKDWWRDMVLGLDRVGDLPPELAENVMESAGDFPIELEEAKKLRLELMDERRLFVKDHETRLQQEDFSFCEH</sequence>
<reference evidence="3" key="1">
    <citation type="submission" date="2021-12" db="EMBL/GenBank/DDBJ databases">
        <authorList>
            <person name="Zaccaron A."/>
            <person name="Stergiopoulos I."/>
        </authorList>
    </citation>
    <scope>NUCLEOTIDE SEQUENCE</scope>
    <source>
        <strain evidence="3">Race5_Kim</strain>
    </source>
</reference>
<dbReference type="InterPro" id="IPR025340">
    <property type="entry name" value="DUF4246"/>
</dbReference>
<keyword evidence="4" id="KW-1185">Reference proteome</keyword>
<dbReference type="OrthoDB" id="415532at2759"/>
<dbReference type="EMBL" id="CP090175">
    <property type="protein sequence ID" value="UJO25013.1"/>
    <property type="molecule type" value="Genomic_DNA"/>
</dbReference>
<dbReference type="Pfam" id="PF14033">
    <property type="entry name" value="DUF4246"/>
    <property type="match status" value="1"/>
</dbReference>
<dbReference type="KEGG" id="ffu:CLAFUR5_14116"/>
<dbReference type="RefSeq" id="XP_047769379.1">
    <property type="nucleotide sequence ID" value="XM_047913264.1"/>
</dbReference>
<dbReference type="Pfam" id="PF21666">
    <property type="entry name" value="DUF4246_N"/>
    <property type="match status" value="1"/>
</dbReference>
<evidence type="ECO:0008006" key="5">
    <source>
        <dbReference type="Google" id="ProtNLM"/>
    </source>
</evidence>
<accession>A0A9Q8UWH6</accession>
<evidence type="ECO:0000313" key="4">
    <source>
        <dbReference type="Proteomes" id="UP000756132"/>
    </source>
</evidence>
<gene>
    <name evidence="3" type="ORF">CLAFUR5_14116</name>
</gene>
<proteinExistence type="predicted"/>